<protein>
    <submittedName>
        <fullName evidence="4">Acylaminoacyl-peptidase</fullName>
        <ecNumber evidence="4">3.4.19.1</ecNumber>
    </submittedName>
</protein>
<dbReference type="GO" id="GO:0008242">
    <property type="term" value="F:omega peptidase activity"/>
    <property type="evidence" value="ECO:0007669"/>
    <property type="project" value="UniProtKB-EC"/>
</dbReference>
<dbReference type="Gene3D" id="3.40.50.1820">
    <property type="entry name" value="alpha/beta hydrolase"/>
    <property type="match status" value="1"/>
</dbReference>
<dbReference type="AlphaFoldDB" id="A0A369QB60"/>
<comment type="caution">
    <text evidence="4">The sequence shown here is derived from an EMBL/GenBank/DDBJ whole genome shotgun (WGS) entry which is preliminary data.</text>
</comment>
<dbReference type="RefSeq" id="WP_115366622.1">
    <property type="nucleotide sequence ID" value="NZ_QBKA01000002.1"/>
</dbReference>
<organism evidence="4 5">
    <name type="scientific">Alteripontixanthobacter maritimus</name>
    <dbReference type="NCBI Taxonomy" id="2161824"/>
    <lineage>
        <taxon>Bacteria</taxon>
        <taxon>Pseudomonadati</taxon>
        <taxon>Pseudomonadota</taxon>
        <taxon>Alphaproteobacteria</taxon>
        <taxon>Sphingomonadales</taxon>
        <taxon>Erythrobacteraceae</taxon>
        <taxon>Alteripontixanthobacter</taxon>
    </lineage>
</organism>
<feature type="domain" description="Peptidase S9 prolyl oligopeptidase catalytic" evidence="3">
    <location>
        <begin position="468"/>
        <end position="670"/>
    </location>
</feature>
<gene>
    <name evidence="4" type="primary">apeH</name>
    <name evidence="4" type="ORF">HME9302_01673</name>
</gene>
<evidence type="ECO:0000259" key="3">
    <source>
        <dbReference type="Pfam" id="PF00326"/>
    </source>
</evidence>
<dbReference type="GO" id="GO:0006508">
    <property type="term" value="P:proteolysis"/>
    <property type="evidence" value="ECO:0007669"/>
    <property type="project" value="InterPro"/>
</dbReference>
<keyword evidence="2" id="KW-0732">Signal</keyword>
<dbReference type="EMBL" id="QBKA01000002">
    <property type="protein sequence ID" value="RDC60466.1"/>
    <property type="molecule type" value="Genomic_DNA"/>
</dbReference>
<dbReference type="EC" id="3.4.19.1" evidence="4"/>
<dbReference type="PANTHER" id="PTHR42776">
    <property type="entry name" value="SERINE PEPTIDASE S9 FAMILY MEMBER"/>
    <property type="match status" value="1"/>
</dbReference>
<dbReference type="Proteomes" id="UP000253727">
    <property type="component" value="Unassembled WGS sequence"/>
</dbReference>
<dbReference type="InterPro" id="IPR001375">
    <property type="entry name" value="Peptidase_S9_cat"/>
</dbReference>
<name>A0A369QB60_9SPHN</name>
<feature type="chain" id="PRO_5016868198" evidence="2">
    <location>
        <begin position="35"/>
        <end position="689"/>
    </location>
</feature>
<evidence type="ECO:0000256" key="2">
    <source>
        <dbReference type="SAM" id="SignalP"/>
    </source>
</evidence>
<evidence type="ECO:0000313" key="5">
    <source>
        <dbReference type="Proteomes" id="UP000253727"/>
    </source>
</evidence>
<reference evidence="4 5" key="1">
    <citation type="submission" date="2018-04" db="EMBL/GenBank/DDBJ databases">
        <title>Altererythrobacter sp. HME9302 genome sequencing and assembly.</title>
        <authorList>
            <person name="Kang H."/>
            <person name="Kim H."/>
            <person name="Joh K."/>
        </authorList>
    </citation>
    <scope>NUCLEOTIDE SEQUENCE [LARGE SCALE GENOMIC DNA]</scope>
    <source>
        <strain evidence="4 5">HME9302</strain>
    </source>
</reference>
<proteinExistence type="predicted"/>
<accession>A0A369QB60</accession>
<evidence type="ECO:0000256" key="1">
    <source>
        <dbReference type="ARBA" id="ARBA00022801"/>
    </source>
</evidence>
<feature type="signal peptide" evidence="2">
    <location>
        <begin position="1"/>
        <end position="34"/>
    </location>
</feature>
<dbReference type="SUPFAM" id="SSF82171">
    <property type="entry name" value="DPP6 N-terminal domain-like"/>
    <property type="match status" value="1"/>
</dbReference>
<keyword evidence="5" id="KW-1185">Reference proteome</keyword>
<dbReference type="InterPro" id="IPR029058">
    <property type="entry name" value="AB_hydrolase_fold"/>
</dbReference>
<keyword evidence="1 4" id="KW-0378">Hydrolase</keyword>
<sequence>MSIKKFALRGVSTAALSLAAVGMLPGVAATSAIAQDAPPQVAATIDGRIPVAEFVKAPNMKNVSMSPKGDKIAYLTGKDGRDVLVVLDLTTMKETPILAAEEAREAGDRTMTGFRWIGNDHVVMTIISRENLGGGLSDFRRLVAFDTKSGKSVQQAWRDAGGDAGVILYADHDTGKYLLQRDSVANSTERWGFPEVVEVDVDTGKFKMVQRTNPVVRGWSADSNGNIRAGYSSDRDNGKFRMLYRGENERNFKTVYNEADDTFTGSLPTPDLFIPGTDTAYTTSRHEGYEKVYKVDMKTMKLSEPVFETEGFDVGGLAVDGNEGKLLGYRTFDGTRDTVLLDETLKTVDGFMEDFFGKGEASVIDWNEDKTRFLVYAGVNKRNGGYYLFDAPSGKMQLLNWARTALKDAPKNPVKAEWYTASDGVKIQAIVTYPRHRMGQKNLPVVVMPHGGPFGVLSATNAAEPWGQPLAEQGYVVIQPNYRGSGGYGREFEELGRQPGGYGKRMQDDLNDVLTYFGEKGVIDPDRACIMGWSYGGYAASRGAQRDPEVWDCAIAGAGVHDMALMNKWDAENLGRFSSGFQATSDDPDGISAAKNTDGPWAPILIVAAKRDARIPMEQAEVLVSNLKKSGKVEGKDFRYIVQEQGTHNLPYDDVHIQWIEESLAWLEKYNPAYIPSDGDQAPALIKFD</sequence>
<dbReference type="GO" id="GO:0004252">
    <property type="term" value="F:serine-type endopeptidase activity"/>
    <property type="evidence" value="ECO:0007669"/>
    <property type="project" value="TreeGrafter"/>
</dbReference>
<evidence type="ECO:0000313" key="4">
    <source>
        <dbReference type="EMBL" id="RDC60466.1"/>
    </source>
</evidence>
<dbReference type="Pfam" id="PF00326">
    <property type="entry name" value="Peptidase_S9"/>
    <property type="match status" value="1"/>
</dbReference>
<dbReference type="PANTHER" id="PTHR42776:SF27">
    <property type="entry name" value="DIPEPTIDYL PEPTIDASE FAMILY MEMBER 6"/>
    <property type="match status" value="1"/>
</dbReference>
<dbReference type="OrthoDB" id="1094230at2"/>
<dbReference type="SUPFAM" id="SSF53474">
    <property type="entry name" value="alpha/beta-Hydrolases"/>
    <property type="match status" value="1"/>
</dbReference>